<protein>
    <recommendedName>
        <fullName evidence="2">Portal protein</fullName>
    </recommendedName>
</protein>
<reference evidence="1" key="1">
    <citation type="journal article" date="2015" name="Nature">
        <title>Complex archaea that bridge the gap between prokaryotes and eukaryotes.</title>
        <authorList>
            <person name="Spang A."/>
            <person name="Saw J.H."/>
            <person name="Jorgensen S.L."/>
            <person name="Zaremba-Niedzwiedzka K."/>
            <person name="Martijn J."/>
            <person name="Lind A.E."/>
            <person name="van Eijk R."/>
            <person name="Schleper C."/>
            <person name="Guy L."/>
            <person name="Ettema T.J."/>
        </authorList>
    </citation>
    <scope>NUCLEOTIDE SEQUENCE</scope>
</reference>
<dbReference type="EMBL" id="LAZR01014309">
    <property type="protein sequence ID" value="KKM18055.1"/>
    <property type="molecule type" value="Genomic_DNA"/>
</dbReference>
<proteinExistence type="predicted"/>
<evidence type="ECO:0008006" key="2">
    <source>
        <dbReference type="Google" id="ProtNLM"/>
    </source>
</evidence>
<gene>
    <name evidence="1" type="ORF">LCGC14_1669520</name>
</gene>
<accession>A0A0F9KRS8</accession>
<evidence type="ECO:0000313" key="1">
    <source>
        <dbReference type="EMBL" id="KKM18055.1"/>
    </source>
</evidence>
<dbReference type="AlphaFoldDB" id="A0A0F9KRS8"/>
<comment type="caution">
    <text evidence="1">The sequence shown here is derived from an EMBL/GenBank/DDBJ whole genome shotgun (WGS) entry which is preliminary data.</text>
</comment>
<sequence length="444" mass="51202">MKGFKATLNEFWNGTLEEAAKPTAKIVKSEFIRERPEDVTFERLMRYHDATPQIQIAVSSYSELITGTEMIITTEDQGAKDLLDEWIRRTGFYDKFEGMVTTLLIMGNALLEKLDKTNIEDVEEVDMTTIMAKKRSDVGELEYYEQRQQMGKIVRLEDVDKFIEFNLTHYSKQAWGRSLFYPLAIPRTTGFRTAAPLVEALWGMEDAMAAIINNNAYPIVTITYPGANDEYLEKEAERWRRFKPGDKRVQKIKPEIDIFETQPASKYTDYVAHMEKVVELGTQFPHDIMTGDFTSRASSETTETIVMKKVRGFQHYLSNKLKTELFNIILEQNGFNPEDVKLEVSFTAQNVIELEPDQVLKLFTDKVITLKEVRDWFASNVGMELDDKEMKDLIANNQLNQQMAKSLQGIQKPELPAESVKKRKCKMCKENQHALCTKRGCQCQ</sequence>
<organism evidence="1">
    <name type="scientific">marine sediment metagenome</name>
    <dbReference type="NCBI Taxonomy" id="412755"/>
    <lineage>
        <taxon>unclassified sequences</taxon>
        <taxon>metagenomes</taxon>
        <taxon>ecological metagenomes</taxon>
    </lineage>
</organism>
<name>A0A0F9KRS8_9ZZZZ</name>